<accession>A0ABP7PXG9</accession>
<comment type="catalytic activity">
    <reaction evidence="5">
        <text>(R)-pantoate + NADP(+) = 2-dehydropantoate + NADPH + H(+)</text>
        <dbReference type="Rhea" id="RHEA:16233"/>
        <dbReference type="ChEBI" id="CHEBI:11561"/>
        <dbReference type="ChEBI" id="CHEBI:15378"/>
        <dbReference type="ChEBI" id="CHEBI:15980"/>
        <dbReference type="ChEBI" id="CHEBI:57783"/>
        <dbReference type="ChEBI" id="CHEBI:58349"/>
        <dbReference type="EC" id="1.1.1.169"/>
    </reaction>
</comment>
<dbReference type="RefSeq" id="WP_259097669.1">
    <property type="nucleotide sequence ID" value="NZ_JANTYS010000042.1"/>
</dbReference>
<dbReference type="Proteomes" id="UP001500742">
    <property type="component" value="Unassembled WGS sequence"/>
</dbReference>
<dbReference type="InterPro" id="IPR008927">
    <property type="entry name" value="6-PGluconate_DH-like_C_sf"/>
</dbReference>
<evidence type="ECO:0000256" key="2">
    <source>
        <dbReference type="ARBA" id="ARBA00013014"/>
    </source>
</evidence>
<feature type="domain" description="Ketopantoate reductase C-terminal" evidence="7">
    <location>
        <begin position="182"/>
        <end position="295"/>
    </location>
</feature>
<comment type="caution">
    <text evidence="8">The sequence shown here is derived from an EMBL/GenBank/DDBJ whole genome shotgun (WGS) entry which is preliminary data.</text>
</comment>
<protein>
    <recommendedName>
        <fullName evidence="3">2-dehydropantoate 2-reductase</fullName>
        <ecNumber evidence="2">1.1.1.169</ecNumber>
    </recommendedName>
    <alternativeName>
        <fullName evidence="4">Ketopantoate reductase</fullName>
    </alternativeName>
</protein>
<dbReference type="EMBL" id="BAAAZC010000017">
    <property type="protein sequence ID" value="GAA3972939.1"/>
    <property type="molecule type" value="Genomic_DNA"/>
</dbReference>
<dbReference type="Gene3D" id="3.40.50.720">
    <property type="entry name" value="NAD(P)-binding Rossmann-like Domain"/>
    <property type="match status" value="1"/>
</dbReference>
<dbReference type="InterPro" id="IPR013752">
    <property type="entry name" value="KPA_reductase"/>
</dbReference>
<keyword evidence="9" id="KW-1185">Reference proteome</keyword>
<dbReference type="InterPro" id="IPR013328">
    <property type="entry name" value="6PGD_dom2"/>
</dbReference>
<evidence type="ECO:0000313" key="8">
    <source>
        <dbReference type="EMBL" id="GAA3972939.1"/>
    </source>
</evidence>
<dbReference type="Pfam" id="PF02558">
    <property type="entry name" value="ApbA"/>
    <property type="match status" value="1"/>
</dbReference>
<evidence type="ECO:0000259" key="7">
    <source>
        <dbReference type="Pfam" id="PF08546"/>
    </source>
</evidence>
<reference evidence="9" key="1">
    <citation type="journal article" date="2019" name="Int. J. Syst. Evol. Microbiol.">
        <title>The Global Catalogue of Microorganisms (GCM) 10K type strain sequencing project: providing services to taxonomists for standard genome sequencing and annotation.</title>
        <authorList>
            <consortium name="The Broad Institute Genomics Platform"/>
            <consortium name="The Broad Institute Genome Sequencing Center for Infectious Disease"/>
            <person name="Wu L."/>
            <person name="Ma J."/>
        </authorList>
    </citation>
    <scope>NUCLEOTIDE SEQUENCE [LARGE SCALE GENOMIC DNA]</scope>
    <source>
        <strain evidence="9">JCM 16601</strain>
    </source>
</reference>
<dbReference type="InterPro" id="IPR051402">
    <property type="entry name" value="KPR-Related"/>
</dbReference>
<proteinExistence type="predicted"/>
<dbReference type="SUPFAM" id="SSF48179">
    <property type="entry name" value="6-phosphogluconate dehydrogenase C-terminal domain-like"/>
    <property type="match status" value="1"/>
</dbReference>
<feature type="domain" description="Ketopantoate reductase N-terminal" evidence="6">
    <location>
        <begin position="12"/>
        <end position="140"/>
    </location>
</feature>
<evidence type="ECO:0000259" key="6">
    <source>
        <dbReference type="Pfam" id="PF02558"/>
    </source>
</evidence>
<evidence type="ECO:0000256" key="4">
    <source>
        <dbReference type="ARBA" id="ARBA00032024"/>
    </source>
</evidence>
<dbReference type="PANTHER" id="PTHR21708">
    <property type="entry name" value="PROBABLE 2-DEHYDROPANTOATE 2-REDUCTASE"/>
    <property type="match status" value="1"/>
</dbReference>
<comment type="pathway">
    <text evidence="1">Cofactor biosynthesis; (R)-pantothenate biosynthesis; (R)-pantoate from 3-methyl-2-oxobutanoate: step 2/2.</text>
</comment>
<dbReference type="InterPro" id="IPR013332">
    <property type="entry name" value="KPR_N"/>
</dbReference>
<evidence type="ECO:0000256" key="5">
    <source>
        <dbReference type="ARBA" id="ARBA00048793"/>
    </source>
</evidence>
<evidence type="ECO:0000256" key="3">
    <source>
        <dbReference type="ARBA" id="ARBA00019465"/>
    </source>
</evidence>
<dbReference type="Pfam" id="PF08546">
    <property type="entry name" value="ApbA_C"/>
    <property type="match status" value="1"/>
</dbReference>
<name>A0ABP7PXG9_9SPHI</name>
<evidence type="ECO:0000313" key="9">
    <source>
        <dbReference type="Proteomes" id="UP001500742"/>
    </source>
</evidence>
<sequence length="317" mass="35013">MENIISDFNKQIYIVGNGVIAKALAVALTVNGKKVTILRGSVDDQETLVDNIEVEIAGANLHAEVTVSSMSKYDKLDGIILLTNKSFGNEELARKLKHKAQNSPVVFLQNGLHIENSFIDHGFTALYRCVLLATSQSINDNKVRFRLVAPSPVGVIKGTDSMLQEIIQEINTETFSFRAEADIQPVIWKKVISNCVFNSICPLLEIDNGIFHRNVAALEIAKLVITECLAVAHEQSIRLTMDEVLQNVIAISKMSDGQKISTYQDILNKRETEIETLNFAIDKTANKAAVPVTALLGKLTKLKSDLFRGVESSQFEK</sequence>
<dbReference type="Gene3D" id="1.10.1040.10">
    <property type="entry name" value="N-(1-d-carboxylethyl)-l-norvaline Dehydrogenase, domain 2"/>
    <property type="match status" value="1"/>
</dbReference>
<gene>
    <name evidence="8" type="ORF">GCM10022210_23760</name>
</gene>
<organism evidence="8 9">
    <name type="scientific">Mucilaginibacter dorajii</name>
    <dbReference type="NCBI Taxonomy" id="692994"/>
    <lineage>
        <taxon>Bacteria</taxon>
        <taxon>Pseudomonadati</taxon>
        <taxon>Bacteroidota</taxon>
        <taxon>Sphingobacteriia</taxon>
        <taxon>Sphingobacteriales</taxon>
        <taxon>Sphingobacteriaceae</taxon>
        <taxon>Mucilaginibacter</taxon>
    </lineage>
</organism>
<evidence type="ECO:0000256" key="1">
    <source>
        <dbReference type="ARBA" id="ARBA00004994"/>
    </source>
</evidence>
<dbReference type="EC" id="1.1.1.169" evidence="2"/>
<dbReference type="PANTHER" id="PTHR21708:SF26">
    <property type="entry name" value="2-DEHYDROPANTOATE 2-REDUCTASE"/>
    <property type="match status" value="1"/>
</dbReference>